<accession>A0ABU7I2Q6</accession>
<reference evidence="4 5" key="1">
    <citation type="submission" date="2024-01" db="EMBL/GenBank/DDBJ databases">
        <title>Pedobacter sp. nov., isolated from fresh soil.</title>
        <authorList>
            <person name="Le N.T.T."/>
        </authorList>
    </citation>
    <scope>NUCLEOTIDE SEQUENCE [LARGE SCALE GENOMIC DNA]</scope>
    <source>
        <strain evidence="4 5">KR3-3</strain>
    </source>
</reference>
<feature type="transmembrane region" description="Helical" evidence="2">
    <location>
        <begin position="36"/>
        <end position="55"/>
    </location>
</feature>
<feature type="transmembrane region" description="Helical" evidence="2">
    <location>
        <begin position="91"/>
        <end position="115"/>
    </location>
</feature>
<dbReference type="Pfam" id="PF05569">
    <property type="entry name" value="Peptidase_M56"/>
    <property type="match status" value="1"/>
</dbReference>
<evidence type="ECO:0000259" key="3">
    <source>
        <dbReference type="Pfam" id="PF05569"/>
    </source>
</evidence>
<dbReference type="PANTHER" id="PTHR34978">
    <property type="entry name" value="POSSIBLE SENSOR-TRANSDUCER PROTEIN BLAR"/>
    <property type="match status" value="1"/>
</dbReference>
<dbReference type="PANTHER" id="PTHR34978:SF3">
    <property type="entry name" value="SLR0241 PROTEIN"/>
    <property type="match status" value="1"/>
</dbReference>
<dbReference type="RefSeq" id="WP_330106074.1">
    <property type="nucleotide sequence ID" value="NZ_JAZDQT010000001.1"/>
</dbReference>
<feature type="region of interest" description="Disordered" evidence="1">
    <location>
        <begin position="530"/>
        <end position="554"/>
    </location>
</feature>
<dbReference type="EMBL" id="JAZDQT010000001">
    <property type="protein sequence ID" value="MEE1943669.1"/>
    <property type="molecule type" value="Genomic_DNA"/>
</dbReference>
<dbReference type="Proteomes" id="UP001336835">
    <property type="component" value="Unassembled WGS sequence"/>
</dbReference>
<evidence type="ECO:0000256" key="1">
    <source>
        <dbReference type="SAM" id="MobiDB-lite"/>
    </source>
</evidence>
<keyword evidence="2" id="KW-0472">Membrane</keyword>
<proteinExistence type="predicted"/>
<sequence length="701" mass="79485">MDWLYYLLEANLYLIIFYGFYRLLLQNQTFYNSNRYYLLASSFTAFALPILQIGYLRPSLPYEEVAIVQDVNLVALQPVAKLEPTFQLTDYFYIFYIGIAICFAFKLLLAILKILKLSINAKKHYNKSFTIVELKDEKEAFSFFNLLFIHPQMAEKQVVLKHELVHIKQKHTLDVLFFELLQIVCWFNPIIYFIKKDIKLLHEYIADELSTTNNQQKHDYVMFLIENSFGIVPQKLTNQIFNQSILKRRINMLNKKRTTSWARLKLLLALPLGGAMLCTSTMAFTKDYGYVDLFPEKNKAAQGQVVETVAVQEPAQSEGKTFYPRNEYSKSKGETAVIVDKRHIVINGKPVADVAKFHGVSQANSISYLNVANAVKKYGDKGKHGAVEITGTHLKYLELVPPPVRENPTVKEDQVRFPPPIVKPDDKFYTRYGIDKTTRKPVLREKRYILINGKAVEDLSTFYGVSNAESIKNLSREKAIAKYGDKGQNGAVEITGKNIQYFTKVTLPRPPAVQPPPAYAKNSVKFPPPVVKADQVTPPPPIEERPSKAKARKARPIKLKEGDVIKFPPPVIKEDKKGNNDEADLKAKVAALPSVSIASTDPDNAMKQLYIKSAKEKQIAAMGTEQAFQSTKPDSKVSYSITVKEPQERLKSALGKEVYQNLGSKVDQQTPRITVKPSVKETKKEAKQPITLELLPTKNQP</sequence>
<dbReference type="InterPro" id="IPR052173">
    <property type="entry name" value="Beta-lactam_resp_regulator"/>
</dbReference>
<evidence type="ECO:0000256" key="2">
    <source>
        <dbReference type="SAM" id="Phobius"/>
    </source>
</evidence>
<feature type="transmembrane region" description="Helical" evidence="2">
    <location>
        <begin position="6"/>
        <end position="24"/>
    </location>
</feature>
<evidence type="ECO:0000313" key="5">
    <source>
        <dbReference type="Proteomes" id="UP001336835"/>
    </source>
</evidence>
<comment type="caution">
    <text evidence="4">The sequence shown here is derived from an EMBL/GenBank/DDBJ whole genome shotgun (WGS) entry which is preliminary data.</text>
</comment>
<name>A0ABU7I2Q6_9SPHI</name>
<dbReference type="InterPro" id="IPR008756">
    <property type="entry name" value="Peptidase_M56"/>
</dbReference>
<dbReference type="CDD" id="cd07341">
    <property type="entry name" value="M56_BlaR1_MecR1_like"/>
    <property type="match status" value="1"/>
</dbReference>
<feature type="domain" description="Peptidase M56" evidence="3">
    <location>
        <begin position="153"/>
        <end position="253"/>
    </location>
</feature>
<feature type="region of interest" description="Disordered" evidence="1">
    <location>
        <begin position="669"/>
        <end position="701"/>
    </location>
</feature>
<evidence type="ECO:0000313" key="4">
    <source>
        <dbReference type="EMBL" id="MEE1943669.1"/>
    </source>
</evidence>
<protein>
    <submittedName>
        <fullName evidence="4">M56 family metallopeptidase</fullName>
    </submittedName>
</protein>
<feature type="compositionally biased region" description="Basic and acidic residues" evidence="1">
    <location>
        <begin position="678"/>
        <end position="687"/>
    </location>
</feature>
<organism evidence="4 5">
    <name type="scientific">Pedobacter albus</name>
    <dbReference type="NCBI Taxonomy" id="3113905"/>
    <lineage>
        <taxon>Bacteria</taxon>
        <taxon>Pseudomonadati</taxon>
        <taxon>Bacteroidota</taxon>
        <taxon>Sphingobacteriia</taxon>
        <taxon>Sphingobacteriales</taxon>
        <taxon>Sphingobacteriaceae</taxon>
        <taxon>Pedobacter</taxon>
    </lineage>
</organism>
<keyword evidence="2" id="KW-1133">Transmembrane helix</keyword>
<keyword evidence="2" id="KW-0812">Transmembrane</keyword>
<keyword evidence="5" id="KW-1185">Reference proteome</keyword>
<feature type="transmembrane region" description="Helical" evidence="2">
    <location>
        <begin position="264"/>
        <end position="284"/>
    </location>
</feature>
<gene>
    <name evidence="4" type="ORF">VRU48_01030</name>
</gene>